<keyword evidence="2" id="KW-0521">NADP</keyword>
<dbReference type="InterPro" id="IPR020904">
    <property type="entry name" value="Sc_DH/Rdtase_CS"/>
</dbReference>
<gene>
    <name evidence="3" type="ORF">FB45DRAFT_948436</name>
</gene>
<evidence type="ECO:0000313" key="4">
    <source>
        <dbReference type="Proteomes" id="UP001221142"/>
    </source>
</evidence>
<organism evidence="3 4">
    <name type="scientific">Roridomyces roridus</name>
    <dbReference type="NCBI Taxonomy" id="1738132"/>
    <lineage>
        <taxon>Eukaryota</taxon>
        <taxon>Fungi</taxon>
        <taxon>Dikarya</taxon>
        <taxon>Basidiomycota</taxon>
        <taxon>Agaricomycotina</taxon>
        <taxon>Agaricomycetes</taxon>
        <taxon>Agaricomycetidae</taxon>
        <taxon>Agaricales</taxon>
        <taxon>Marasmiineae</taxon>
        <taxon>Mycenaceae</taxon>
        <taxon>Roridomyces</taxon>
    </lineage>
</organism>
<dbReference type="PRINTS" id="PR00081">
    <property type="entry name" value="GDHRDH"/>
</dbReference>
<dbReference type="SUPFAM" id="SSF51735">
    <property type="entry name" value="NAD(P)-binding Rossmann-fold domains"/>
    <property type="match status" value="1"/>
</dbReference>
<dbReference type="EMBL" id="JARKIF010000051">
    <property type="protein sequence ID" value="KAJ7607183.1"/>
    <property type="molecule type" value="Genomic_DNA"/>
</dbReference>
<dbReference type="GO" id="GO:0006633">
    <property type="term" value="P:fatty acid biosynthetic process"/>
    <property type="evidence" value="ECO:0007669"/>
    <property type="project" value="TreeGrafter"/>
</dbReference>
<evidence type="ECO:0000256" key="1">
    <source>
        <dbReference type="ARBA" id="ARBA00006484"/>
    </source>
</evidence>
<proteinExistence type="inferred from homology"/>
<dbReference type="Proteomes" id="UP001221142">
    <property type="component" value="Unassembled WGS sequence"/>
</dbReference>
<dbReference type="AlphaFoldDB" id="A0AAD7F7K3"/>
<evidence type="ECO:0000256" key="2">
    <source>
        <dbReference type="ARBA" id="ARBA00022857"/>
    </source>
</evidence>
<dbReference type="PRINTS" id="PR00080">
    <property type="entry name" value="SDRFAMILY"/>
</dbReference>
<dbReference type="PANTHER" id="PTHR42760:SF121">
    <property type="entry name" value="3-OXOACYL-(ACYL-CARRIER-PROTEIN) REDUCTASE"/>
    <property type="match status" value="1"/>
</dbReference>
<name>A0AAD7F7K3_9AGAR</name>
<comment type="caution">
    <text evidence="3">The sequence shown here is derived from an EMBL/GenBank/DDBJ whole genome shotgun (WGS) entry which is preliminary data.</text>
</comment>
<dbReference type="Pfam" id="PF13561">
    <property type="entry name" value="adh_short_C2"/>
    <property type="match status" value="1"/>
</dbReference>
<dbReference type="InterPro" id="IPR002347">
    <property type="entry name" value="SDR_fam"/>
</dbReference>
<dbReference type="InterPro" id="IPR036291">
    <property type="entry name" value="NAD(P)-bd_dom_sf"/>
</dbReference>
<protein>
    <submittedName>
        <fullName evidence="3">NAD-binding protein</fullName>
    </submittedName>
</protein>
<dbReference type="GO" id="GO:0016616">
    <property type="term" value="F:oxidoreductase activity, acting on the CH-OH group of donors, NAD or NADP as acceptor"/>
    <property type="evidence" value="ECO:0007669"/>
    <property type="project" value="TreeGrafter"/>
</dbReference>
<dbReference type="Gene3D" id="3.40.50.720">
    <property type="entry name" value="NAD(P)-binding Rossmann-like Domain"/>
    <property type="match status" value="1"/>
</dbReference>
<dbReference type="PANTHER" id="PTHR42760">
    <property type="entry name" value="SHORT-CHAIN DEHYDROGENASES/REDUCTASES FAMILY MEMBER"/>
    <property type="match status" value="1"/>
</dbReference>
<keyword evidence="4" id="KW-1185">Reference proteome</keyword>
<sequence>MSSKGIAFVTGAAQGIGRAVALRLAEDGFDVAVNDLEAKMKELESLVEEIRTKNSERETSIHVGDVSEDVQVREMVEAAVQKHGGLDVMVANAGVAGLSRTPISQVSVEEWERVMNINARSAFLCYKYAGLQMIKQGRGGRIIGASSIAGKRGITQWPYSASKFAVRGLTQSAALEFGEHGITVNAYAPGAIDTPMLDGASPAGAEQLRNFFKERSPLKTLGEATDVAGLVSFLASKESKFITGQSISINGGLFFD</sequence>
<dbReference type="PROSITE" id="PS00061">
    <property type="entry name" value="ADH_SHORT"/>
    <property type="match status" value="1"/>
</dbReference>
<accession>A0AAD7F7K3</accession>
<comment type="similarity">
    <text evidence="1">Belongs to the short-chain dehydrogenases/reductases (SDR) family.</text>
</comment>
<dbReference type="GO" id="GO:0048038">
    <property type="term" value="F:quinone binding"/>
    <property type="evidence" value="ECO:0007669"/>
    <property type="project" value="TreeGrafter"/>
</dbReference>
<evidence type="ECO:0000313" key="3">
    <source>
        <dbReference type="EMBL" id="KAJ7607183.1"/>
    </source>
</evidence>
<dbReference type="FunFam" id="3.40.50.720:FF:000084">
    <property type="entry name" value="Short-chain dehydrogenase reductase"/>
    <property type="match status" value="1"/>
</dbReference>
<reference evidence="3" key="1">
    <citation type="submission" date="2023-03" db="EMBL/GenBank/DDBJ databases">
        <title>Massive genome expansion in bonnet fungi (Mycena s.s.) driven by repeated elements and novel gene families across ecological guilds.</title>
        <authorList>
            <consortium name="Lawrence Berkeley National Laboratory"/>
            <person name="Harder C.B."/>
            <person name="Miyauchi S."/>
            <person name="Viragh M."/>
            <person name="Kuo A."/>
            <person name="Thoen E."/>
            <person name="Andreopoulos B."/>
            <person name="Lu D."/>
            <person name="Skrede I."/>
            <person name="Drula E."/>
            <person name="Henrissat B."/>
            <person name="Morin E."/>
            <person name="Kohler A."/>
            <person name="Barry K."/>
            <person name="LaButti K."/>
            <person name="Morin E."/>
            <person name="Salamov A."/>
            <person name="Lipzen A."/>
            <person name="Mereny Z."/>
            <person name="Hegedus B."/>
            <person name="Baldrian P."/>
            <person name="Stursova M."/>
            <person name="Weitz H."/>
            <person name="Taylor A."/>
            <person name="Grigoriev I.V."/>
            <person name="Nagy L.G."/>
            <person name="Martin F."/>
            <person name="Kauserud H."/>
        </authorList>
    </citation>
    <scope>NUCLEOTIDE SEQUENCE</scope>
    <source>
        <strain evidence="3">9284</strain>
    </source>
</reference>